<keyword evidence="2 11" id="KW-0489">Methyltransferase</keyword>
<feature type="domain" description="TNase-like" evidence="9">
    <location>
        <begin position="372"/>
        <end position="446"/>
    </location>
</feature>
<dbReference type="InterPro" id="IPR016071">
    <property type="entry name" value="Staphylococal_nuclease_OB-fold"/>
</dbReference>
<evidence type="ECO:0000313" key="11">
    <source>
        <dbReference type="EMBL" id="MFC1800050.1"/>
    </source>
</evidence>
<comment type="similarity">
    <text evidence="1">Belongs to the N(4)/N(6)-methyltransferase family. N(4) subfamily.</text>
</comment>
<dbReference type="InterPro" id="IPR035437">
    <property type="entry name" value="SNase_OB-fold_sf"/>
</dbReference>
<keyword evidence="4" id="KW-0949">S-adenosyl-L-methionine</keyword>
<dbReference type="InterPro" id="IPR001091">
    <property type="entry name" value="RM_Methyltransferase"/>
</dbReference>
<dbReference type="Proteomes" id="UP001594288">
    <property type="component" value="Unassembled WGS sequence"/>
</dbReference>
<organism evidence="11 12">
    <name type="scientific">Eiseniibacteriota bacterium</name>
    <dbReference type="NCBI Taxonomy" id="2212470"/>
    <lineage>
        <taxon>Bacteria</taxon>
        <taxon>Candidatus Eiseniibacteriota</taxon>
    </lineage>
</organism>
<dbReference type="InterPro" id="IPR017985">
    <property type="entry name" value="MeTrfase_CN4_CS"/>
</dbReference>
<dbReference type="InterPro" id="IPR002941">
    <property type="entry name" value="DNA_methylase_N4/N6"/>
</dbReference>
<evidence type="ECO:0000313" key="12">
    <source>
        <dbReference type="Proteomes" id="UP001594288"/>
    </source>
</evidence>
<evidence type="ECO:0000256" key="1">
    <source>
        <dbReference type="ARBA" id="ARBA00010203"/>
    </source>
</evidence>
<dbReference type="SUPFAM" id="SSF50199">
    <property type="entry name" value="Staphylococcal nuclease"/>
    <property type="match status" value="1"/>
</dbReference>
<evidence type="ECO:0000256" key="7">
    <source>
        <dbReference type="ARBA" id="ARBA00049120"/>
    </source>
</evidence>
<reference evidence="11 12" key="1">
    <citation type="submission" date="2024-09" db="EMBL/GenBank/DDBJ databases">
        <authorList>
            <person name="D'Angelo T."/>
        </authorList>
    </citation>
    <scope>NUCLEOTIDE SEQUENCE [LARGE SCALE GENOMIC DNA]</scope>
    <source>
        <strain evidence="11">SAG AM-311-F02</strain>
    </source>
</reference>
<accession>A0ABV6YPQ2</accession>
<proteinExistence type="inferred from homology"/>
<comment type="catalytic activity">
    <reaction evidence="7">
        <text>a 2'-deoxycytidine in DNA + S-adenosyl-L-methionine = an N(4)-methyl-2'-deoxycytidine in DNA + S-adenosyl-L-homocysteine + H(+)</text>
        <dbReference type="Rhea" id="RHEA:16857"/>
        <dbReference type="Rhea" id="RHEA-COMP:11369"/>
        <dbReference type="Rhea" id="RHEA-COMP:13674"/>
        <dbReference type="ChEBI" id="CHEBI:15378"/>
        <dbReference type="ChEBI" id="CHEBI:57856"/>
        <dbReference type="ChEBI" id="CHEBI:59789"/>
        <dbReference type="ChEBI" id="CHEBI:85452"/>
        <dbReference type="ChEBI" id="CHEBI:137933"/>
        <dbReference type="EC" id="2.1.1.113"/>
    </reaction>
</comment>
<dbReference type="Pfam" id="PF00565">
    <property type="entry name" value="SNase"/>
    <property type="match status" value="1"/>
</dbReference>
<dbReference type="GO" id="GO:0032259">
    <property type="term" value="P:methylation"/>
    <property type="evidence" value="ECO:0007669"/>
    <property type="project" value="UniProtKB-KW"/>
</dbReference>
<dbReference type="PROSITE" id="PS00093">
    <property type="entry name" value="N4_MTASE"/>
    <property type="match status" value="1"/>
</dbReference>
<keyword evidence="6" id="KW-0238">DNA-binding</keyword>
<feature type="domain" description="DNA methylase N-4/N-6" evidence="10">
    <location>
        <begin position="24"/>
        <end position="253"/>
    </location>
</feature>
<evidence type="ECO:0000256" key="6">
    <source>
        <dbReference type="ARBA" id="ARBA00023125"/>
    </source>
</evidence>
<evidence type="ECO:0000256" key="4">
    <source>
        <dbReference type="ARBA" id="ARBA00022691"/>
    </source>
</evidence>
<dbReference type="EC" id="2.1.1.-" evidence="8"/>
<keyword evidence="3" id="KW-0808">Transferase</keyword>
<evidence type="ECO:0000256" key="3">
    <source>
        <dbReference type="ARBA" id="ARBA00022679"/>
    </source>
</evidence>
<dbReference type="Gene3D" id="3.40.50.150">
    <property type="entry name" value="Vaccinia Virus protein VP39"/>
    <property type="match status" value="1"/>
</dbReference>
<name>A0ABV6YPQ2_UNCEI</name>
<keyword evidence="12" id="KW-1185">Reference proteome</keyword>
<gene>
    <name evidence="11" type="ORF">ACFL2Z_03960</name>
</gene>
<feature type="non-terminal residue" evidence="11">
    <location>
        <position position="450"/>
    </location>
</feature>
<dbReference type="EMBL" id="JBHPEI010000059">
    <property type="protein sequence ID" value="MFC1800050.1"/>
    <property type="molecule type" value="Genomic_DNA"/>
</dbReference>
<dbReference type="Pfam" id="PF01555">
    <property type="entry name" value="N6_N4_Mtase"/>
    <property type="match status" value="1"/>
</dbReference>
<dbReference type="SUPFAM" id="SSF53335">
    <property type="entry name" value="S-adenosyl-L-methionine-dependent methyltransferases"/>
    <property type="match status" value="1"/>
</dbReference>
<sequence>MASTQHRIMIGDSRRMSEIADESIHLAVTSPPYWQLKDYGSSGQIGFDDSYERYINNLNLVWKECSRVLHKGCRLCVNIGDQFARSAYYGRYKVIPIRTEIIKFCEAEGLDYMGAVIWQKVTTCNTTGGATVMGSFPYPRSGVLKLDYEFILIFKKLGKAPAVSKPVKEQSKLSTAEWNEYFSGHWNFPGEKQSGHIAMFPEELPRRLVRMFSFVGDTVLDPFLGSGTTTLAAVRLGRNSVGYEINPGFLPVIRERLGILTSDAEGDLGLGSAGDAGGARFKIVRSKTAPADSEADFEKEIAGLLYSFRDPTGLDKKVDPRERRFGSRIDNKHSPREAYHRVKRVISSRALVLDGDLEVRLIGIKAIPGKEKEAVAFLKEKTAKSKVYLRPDPKMSGPDERGAAAGDSTARRWAYVYLSNRTFLNAHLIKQGLADVDTSIDFKHKSRFLK</sequence>
<protein>
    <recommendedName>
        <fullName evidence="8">Methyltransferase</fullName>
        <ecNumber evidence="8">2.1.1.-</ecNumber>
    </recommendedName>
</protein>
<keyword evidence="5" id="KW-0680">Restriction system</keyword>
<evidence type="ECO:0000256" key="8">
    <source>
        <dbReference type="RuleBase" id="RU362026"/>
    </source>
</evidence>
<dbReference type="GO" id="GO:0008168">
    <property type="term" value="F:methyltransferase activity"/>
    <property type="evidence" value="ECO:0007669"/>
    <property type="project" value="UniProtKB-KW"/>
</dbReference>
<evidence type="ECO:0000256" key="2">
    <source>
        <dbReference type="ARBA" id="ARBA00022603"/>
    </source>
</evidence>
<evidence type="ECO:0000256" key="5">
    <source>
        <dbReference type="ARBA" id="ARBA00022747"/>
    </source>
</evidence>
<comment type="caution">
    <text evidence="11">The sequence shown here is derived from an EMBL/GenBank/DDBJ whole genome shotgun (WGS) entry which is preliminary data.</text>
</comment>
<dbReference type="PRINTS" id="PR00508">
    <property type="entry name" value="S21N4MTFRASE"/>
</dbReference>
<evidence type="ECO:0000259" key="9">
    <source>
        <dbReference type="Pfam" id="PF00565"/>
    </source>
</evidence>
<dbReference type="InterPro" id="IPR029063">
    <property type="entry name" value="SAM-dependent_MTases_sf"/>
</dbReference>
<dbReference type="Gene3D" id="2.40.50.90">
    <property type="match status" value="1"/>
</dbReference>
<evidence type="ECO:0000259" key="10">
    <source>
        <dbReference type="Pfam" id="PF01555"/>
    </source>
</evidence>